<dbReference type="Gene3D" id="2.60.40.4070">
    <property type="match status" value="1"/>
</dbReference>
<keyword evidence="3 5" id="KW-0378">Hydrolase</keyword>
<dbReference type="PANTHER" id="PTHR43806:SF11">
    <property type="entry name" value="CEREVISIN-RELATED"/>
    <property type="match status" value="1"/>
</dbReference>
<feature type="domain" description="Peptidase S8/S53" evidence="6">
    <location>
        <begin position="186"/>
        <end position="419"/>
    </location>
</feature>
<evidence type="ECO:0000313" key="8">
    <source>
        <dbReference type="EMBL" id="OYD15720.1"/>
    </source>
</evidence>
<dbReference type="PROSITE" id="PS00137">
    <property type="entry name" value="SUBTILASE_HIS"/>
    <property type="match status" value="1"/>
</dbReference>
<evidence type="ECO:0000259" key="6">
    <source>
        <dbReference type="Pfam" id="PF00082"/>
    </source>
</evidence>
<dbReference type="SUPFAM" id="SSF52743">
    <property type="entry name" value="Subtilisin-like"/>
    <property type="match status" value="1"/>
</dbReference>
<evidence type="ECO:0000256" key="2">
    <source>
        <dbReference type="ARBA" id="ARBA00022670"/>
    </source>
</evidence>
<organism evidence="8 9">
    <name type="scientific">candidate division WOR-3 bacterium JGI_Cruoil_03_44_89</name>
    <dbReference type="NCBI Taxonomy" id="1973748"/>
    <lineage>
        <taxon>Bacteria</taxon>
        <taxon>Bacteria division WOR-3</taxon>
    </lineage>
</organism>
<dbReference type="EMBL" id="NOZQ01000104">
    <property type="protein sequence ID" value="OYD15720.1"/>
    <property type="molecule type" value="Genomic_DNA"/>
</dbReference>
<name>A0A235BT94_UNCW3</name>
<comment type="caution">
    <text evidence="8">The sequence shown here is derived from an EMBL/GenBank/DDBJ whole genome shotgun (WGS) entry which is preliminary data.</text>
</comment>
<evidence type="ECO:0000313" key="9">
    <source>
        <dbReference type="Proteomes" id="UP000215215"/>
    </source>
</evidence>
<dbReference type="PRINTS" id="PR00723">
    <property type="entry name" value="SUBTILISIN"/>
</dbReference>
<evidence type="ECO:0000256" key="5">
    <source>
        <dbReference type="PROSITE-ProRule" id="PRU01240"/>
    </source>
</evidence>
<evidence type="ECO:0000256" key="4">
    <source>
        <dbReference type="ARBA" id="ARBA00022825"/>
    </source>
</evidence>
<dbReference type="InterPro" id="IPR036852">
    <property type="entry name" value="Peptidase_S8/S53_dom_sf"/>
</dbReference>
<keyword evidence="2 5" id="KW-0645">Protease</keyword>
<dbReference type="GO" id="GO:0006508">
    <property type="term" value="P:proteolysis"/>
    <property type="evidence" value="ECO:0007669"/>
    <property type="project" value="UniProtKB-KW"/>
</dbReference>
<dbReference type="PROSITE" id="PS51892">
    <property type="entry name" value="SUBTILASE"/>
    <property type="match status" value="1"/>
</dbReference>
<dbReference type="Gene3D" id="3.40.50.200">
    <property type="entry name" value="Peptidase S8/S53 domain"/>
    <property type="match status" value="1"/>
</dbReference>
<dbReference type="PROSITE" id="PS00138">
    <property type="entry name" value="SUBTILASE_SER"/>
    <property type="match status" value="1"/>
</dbReference>
<dbReference type="AlphaFoldDB" id="A0A235BT94"/>
<dbReference type="Proteomes" id="UP000215215">
    <property type="component" value="Unassembled WGS sequence"/>
</dbReference>
<evidence type="ECO:0000256" key="1">
    <source>
        <dbReference type="ARBA" id="ARBA00011073"/>
    </source>
</evidence>
<dbReference type="NCBIfam" id="TIGR04183">
    <property type="entry name" value="Por_Secre_tail"/>
    <property type="match status" value="1"/>
</dbReference>
<dbReference type="GO" id="GO:0004252">
    <property type="term" value="F:serine-type endopeptidase activity"/>
    <property type="evidence" value="ECO:0007669"/>
    <property type="project" value="UniProtKB-UniRule"/>
</dbReference>
<dbReference type="InterPro" id="IPR000209">
    <property type="entry name" value="Peptidase_S8/S53_dom"/>
</dbReference>
<gene>
    <name evidence="8" type="ORF">CH333_05105</name>
</gene>
<evidence type="ECO:0008006" key="10">
    <source>
        <dbReference type="Google" id="ProtNLM"/>
    </source>
</evidence>
<evidence type="ECO:0000259" key="7">
    <source>
        <dbReference type="Pfam" id="PF18962"/>
    </source>
</evidence>
<feature type="domain" description="Secretion system C-terminal sorting" evidence="7">
    <location>
        <begin position="984"/>
        <end position="1060"/>
    </location>
</feature>
<dbReference type="Pfam" id="PF18962">
    <property type="entry name" value="Por_Secre_tail"/>
    <property type="match status" value="1"/>
</dbReference>
<dbReference type="PANTHER" id="PTHR43806">
    <property type="entry name" value="PEPTIDASE S8"/>
    <property type="match status" value="1"/>
</dbReference>
<proteinExistence type="inferred from homology"/>
<evidence type="ECO:0000256" key="3">
    <source>
        <dbReference type="ARBA" id="ARBA00022801"/>
    </source>
</evidence>
<feature type="active site" description="Charge relay system" evidence="5">
    <location>
        <position position="193"/>
    </location>
</feature>
<sequence length="1063" mass="117619">MNGRILTGIAVFVGLAAFVQVSFGQLSPLEKYEREIIVEFRPGTIQMPAGETSVPPNKLDTLKPLVAEVIERHGADLVLVAFPGYDPADTIAISPTGELVKKPDLSLIYKIRFPEGTNLNKVVEELSALPDVVYAERIPRYEYYVTPNDEYFNLQWGLHNTGQAGGTPDADIDAPEAWDIATGISSVKLGILDCGIDENHVDLSGKVSGDAGYSYEHGTHVAGIAAAKTNNNNEGIAGVNWYAQLHDEDISWDQDPTYIDPDKVYPAIISAVDAGCHVLNNSWGGPDYSITHRRAFAYAYKMNRVAVVSMGNEGSSDPRYPAAYGQGIIAVGATENDDARWSLSNTGNHIDVVAPGGNGYPWDSMDIYSTLPNDDYDYRSGTSMAAPFVTGLAGLLKGYNTDLYNDDIEQIIRISADTVPLMLGQEWTPEYGDGRINARKALDLLRSPNQLKQWNVSGGSVVDHGSSYEKRVFIDVPGLATGVYLAKWYRVQKGATFLSPFVSTPYAWGRGVGTNGFSIANPNYGMGWCRVVPGSITPTTATLETYVYDVYTISGGHVGWVPCSPSNVQLKYTALGEPASVHLSGWMECLNPPKSGGEPKDVYHFRAHLSWTYNGPLNHYELWRKLKNPRYSDPTGWVKVYHGTSFSFVDPYDFHPTQGAWYYVKAYFTGSLYVQSNMIYLEAVAPQPCPFLYIWNVGEFIEDNNILSGSGNGEIVEDWYKLREKPVKDGNRYRLQLREESSEHSFLDRLRLIAIDHPDSVEIFVAPDAGIIPVSSMLASQLVIGENGVDYTYDLLDFDNIYVEANEVEKITADFGETNGGDYVILAPPGPKPRLMVEKANASNFEPVGFIRGRENPSCEVLPLTVSSTEDVSLRFTFTDVSQRLDYIRFGKRNNAPFRVRPCPLLSAVHSDIGSVRLRLLTEDERYAELMSGDTLSLEFIAPVKRPGWVRDFVFVSNGRYIRDGGGGSQTAGGKIPAIHFLSIYPNPVKNDMTIRFGIPREERVSIKVYDISGREAKTLVDERLEAGYHTIKLDGKNFPSGIYFARLVTDGYEATKKIVLMK</sequence>
<dbReference type="InterPro" id="IPR023828">
    <property type="entry name" value="Peptidase_S8_Ser-AS"/>
</dbReference>
<feature type="active site" description="Charge relay system" evidence="5">
    <location>
        <position position="217"/>
    </location>
</feature>
<dbReference type="InterPro" id="IPR022398">
    <property type="entry name" value="Peptidase_S8_His-AS"/>
</dbReference>
<dbReference type="InterPro" id="IPR015500">
    <property type="entry name" value="Peptidase_S8_subtilisin-rel"/>
</dbReference>
<keyword evidence="4 5" id="KW-0720">Serine protease</keyword>
<dbReference type="InterPro" id="IPR050131">
    <property type="entry name" value="Peptidase_S8_subtilisin-like"/>
</dbReference>
<feature type="active site" description="Charge relay system" evidence="5">
    <location>
        <position position="383"/>
    </location>
</feature>
<protein>
    <recommendedName>
        <fullName evidence="10">Peptidase S8/S53 domain-containing protein</fullName>
    </recommendedName>
</protein>
<dbReference type="Pfam" id="PF00082">
    <property type="entry name" value="Peptidase_S8"/>
    <property type="match status" value="1"/>
</dbReference>
<accession>A0A235BT94</accession>
<reference evidence="8 9" key="1">
    <citation type="submission" date="2017-07" db="EMBL/GenBank/DDBJ databases">
        <title>Recovery of genomes from metagenomes via a dereplication, aggregation, and scoring strategy.</title>
        <authorList>
            <person name="Sieber C.M."/>
            <person name="Probst A.J."/>
            <person name="Sharrar A."/>
            <person name="Thomas B.C."/>
            <person name="Hess M."/>
            <person name="Tringe S.G."/>
            <person name="Banfield J.F."/>
        </authorList>
    </citation>
    <scope>NUCLEOTIDE SEQUENCE [LARGE SCALE GENOMIC DNA]</scope>
    <source>
        <strain evidence="8">JGI_Cruoil_03_44_89</strain>
    </source>
</reference>
<comment type="similarity">
    <text evidence="1 5">Belongs to the peptidase S8 family.</text>
</comment>
<dbReference type="InterPro" id="IPR026444">
    <property type="entry name" value="Secre_tail"/>
</dbReference>